<name>A0A0J1GPG9_9GAMM</name>
<dbReference type="GO" id="GO:0016788">
    <property type="term" value="F:hydrolase activity, acting on ester bonds"/>
    <property type="evidence" value="ECO:0007669"/>
    <property type="project" value="InterPro"/>
</dbReference>
<reference evidence="9 10" key="1">
    <citation type="submission" date="2015-05" db="EMBL/GenBank/DDBJ databases">
        <title>Photobacterium galathea sp. nov.</title>
        <authorList>
            <person name="Machado H."/>
            <person name="Gram L."/>
        </authorList>
    </citation>
    <scope>NUCLEOTIDE SEQUENCE [LARGE SCALE GENOMIC DNA]</scope>
    <source>
        <strain evidence="9 10">DSM 25995</strain>
    </source>
</reference>
<dbReference type="InterPro" id="IPR007036">
    <property type="entry name" value="Aste_AspA_hybrid_dom"/>
</dbReference>
<dbReference type="HAMAP" id="MF_00704">
    <property type="entry name" value="Aspartoacylase"/>
    <property type="match status" value="1"/>
</dbReference>
<feature type="binding site" evidence="6">
    <location>
        <position position="18"/>
    </location>
    <ligand>
        <name>Zn(2+)</name>
        <dbReference type="ChEBI" id="CHEBI:29105"/>
    </ligand>
</feature>
<dbReference type="GO" id="GO:0046872">
    <property type="term" value="F:metal ion binding"/>
    <property type="evidence" value="ECO:0007669"/>
    <property type="project" value="UniProtKB-KW"/>
</dbReference>
<dbReference type="Gene3D" id="2.20.25.160">
    <property type="match status" value="1"/>
</dbReference>
<dbReference type="PANTHER" id="PTHR15162:SF7">
    <property type="entry name" value="SUCCINYLGLUTAMATE DESUCCINYLASE"/>
    <property type="match status" value="1"/>
</dbReference>
<dbReference type="Gene3D" id="3.40.630.10">
    <property type="entry name" value="Zn peptidases"/>
    <property type="match status" value="1"/>
</dbReference>
<feature type="domain" description="AstE/AspA barrel-sandwich hybrid" evidence="7">
    <location>
        <begin position="212"/>
        <end position="293"/>
    </location>
</feature>
<dbReference type="PATRIC" id="fig|754436.4.peg.888"/>
<keyword evidence="10" id="KW-1185">Reference proteome</keyword>
<sequence length="298" mass="33688">MTTRTKRINNVAIVGGTHGNEFSGIYLLRKWQQQASDITRGSFSTQTVFANPQAFEANKRYLDCDMNRQFGLDDLANPDLANYEQSRAKAINAQLGPKGDAKTDFIIDLHNTTSNMGASLILLRQDTFNRQLGAYVKANMADAIVVLEDQVSMTEHHFLCSIADQGVIVEVGPQPQSVIRQDVLDWMDEMTKHILDFIDLFNRNEVPALPATFEAFKYHETLKLPESEQGERIGMVHRNVQDADFKVLRHGDPLFTLFDGTVIYWDGDYEAYPHFINEAAYYDNNLAMSLAKKVTVTV</sequence>
<evidence type="ECO:0000259" key="8">
    <source>
        <dbReference type="Pfam" id="PF24827"/>
    </source>
</evidence>
<dbReference type="InterPro" id="IPR055438">
    <property type="entry name" value="AstE_AspA_cat"/>
</dbReference>
<evidence type="ECO:0000256" key="3">
    <source>
        <dbReference type="ARBA" id="ARBA00022801"/>
    </source>
</evidence>
<dbReference type="OrthoDB" id="531770at2"/>
<dbReference type="Proteomes" id="UP000036426">
    <property type="component" value="Unassembled WGS sequence"/>
</dbReference>
<comment type="cofactor">
    <cofactor evidence="6">
        <name>Zn(2+)</name>
        <dbReference type="ChEBI" id="CHEBI:29105"/>
    </cofactor>
    <text evidence="6">Binds 1 zinc ion per subunit.</text>
</comment>
<dbReference type="RefSeq" id="WP_047873115.1">
    <property type="nucleotide sequence ID" value="NZ_BMYC01000001.1"/>
</dbReference>
<dbReference type="Pfam" id="PF24827">
    <property type="entry name" value="AstE_AspA_cat"/>
    <property type="match status" value="1"/>
</dbReference>
<evidence type="ECO:0000256" key="2">
    <source>
        <dbReference type="ARBA" id="ARBA00022723"/>
    </source>
</evidence>
<evidence type="ECO:0000313" key="9">
    <source>
        <dbReference type="EMBL" id="KLV01663.1"/>
    </source>
</evidence>
<feature type="binding site" evidence="6">
    <location>
        <position position="21"/>
    </location>
    <ligand>
        <name>Zn(2+)</name>
        <dbReference type="ChEBI" id="CHEBI:29105"/>
    </ligand>
</feature>
<feature type="domain" description="Succinylglutamate desuccinylase/Aspartoacylase catalytic" evidence="8">
    <location>
        <begin position="9"/>
        <end position="198"/>
    </location>
</feature>
<dbReference type="InterPro" id="IPR050178">
    <property type="entry name" value="AspA/AstE_fam"/>
</dbReference>
<evidence type="ECO:0000256" key="4">
    <source>
        <dbReference type="ARBA" id="ARBA00022833"/>
    </source>
</evidence>
<gene>
    <name evidence="9" type="ORF">ABT58_04175</name>
</gene>
<proteinExistence type="inferred from homology"/>
<evidence type="ECO:0000256" key="1">
    <source>
        <dbReference type="ARBA" id="ARBA00006173"/>
    </source>
</evidence>
<dbReference type="AlphaFoldDB" id="A0A0J1GPG9"/>
<comment type="similarity">
    <text evidence="1">Belongs to the AspA/AstE family. Aspartoacylase subfamily.</text>
</comment>
<evidence type="ECO:0000259" key="7">
    <source>
        <dbReference type="Pfam" id="PF04952"/>
    </source>
</evidence>
<evidence type="ECO:0000313" key="10">
    <source>
        <dbReference type="Proteomes" id="UP000036426"/>
    </source>
</evidence>
<dbReference type="CDD" id="cd06909">
    <property type="entry name" value="M14_ASPA"/>
    <property type="match status" value="1"/>
</dbReference>
<dbReference type="PIRSF" id="PIRSF018001">
    <property type="entry name" value="Aspartoacylase"/>
    <property type="match status" value="1"/>
</dbReference>
<evidence type="ECO:0000256" key="5">
    <source>
        <dbReference type="PIRSR" id="PIRSR018001-1"/>
    </source>
</evidence>
<dbReference type="SUPFAM" id="SSF53187">
    <property type="entry name" value="Zn-dependent exopeptidases"/>
    <property type="match status" value="1"/>
</dbReference>
<feature type="binding site" evidence="6">
    <location>
        <position position="110"/>
    </location>
    <ligand>
        <name>Zn(2+)</name>
        <dbReference type="ChEBI" id="CHEBI:29105"/>
    </ligand>
</feature>
<dbReference type="GO" id="GO:0005829">
    <property type="term" value="C:cytosol"/>
    <property type="evidence" value="ECO:0007669"/>
    <property type="project" value="TreeGrafter"/>
</dbReference>
<dbReference type="NCBIfam" id="NF002601">
    <property type="entry name" value="PRK02259.1"/>
    <property type="match status" value="1"/>
</dbReference>
<dbReference type="InterPro" id="IPR016708">
    <property type="entry name" value="Aspartoacylase"/>
</dbReference>
<dbReference type="EMBL" id="LDOV01000010">
    <property type="protein sequence ID" value="KLV01663.1"/>
    <property type="molecule type" value="Genomic_DNA"/>
</dbReference>
<evidence type="ECO:0000256" key="6">
    <source>
        <dbReference type="PIRSR" id="PIRSR018001-3"/>
    </source>
</evidence>
<accession>A0A0J1GPG9</accession>
<protein>
    <submittedName>
        <fullName evidence="9">Aspartoacylase</fullName>
    </submittedName>
</protein>
<keyword evidence="3" id="KW-0378">Hydrolase</keyword>
<keyword evidence="2 6" id="KW-0479">Metal-binding</keyword>
<feature type="active site" description="Proton donor/acceptor" evidence="5">
    <location>
        <position position="170"/>
    </location>
</feature>
<organism evidence="9 10">
    <name type="scientific">Photobacterium aphoticum</name>
    <dbReference type="NCBI Taxonomy" id="754436"/>
    <lineage>
        <taxon>Bacteria</taxon>
        <taxon>Pseudomonadati</taxon>
        <taxon>Pseudomonadota</taxon>
        <taxon>Gammaproteobacteria</taxon>
        <taxon>Vibrionales</taxon>
        <taxon>Vibrionaceae</taxon>
        <taxon>Photobacterium</taxon>
    </lineage>
</organism>
<dbReference type="Pfam" id="PF04952">
    <property type="entry name" value="AstE_AspA_hybrid"/>
    <property type="match status" value="1"/>
</dbReference>
<comment type="caution">
    <text evidence="9">The sequence shown here is derived from an EMBL/GenBank/DDBJ whole genome shotgun (WGS) entry which is preliminary data.</text>
</comment>
<dbReference type="GO" id="GO:0016811">
    <property type="term" value="F:hydrolase activity, acting on carbon-nitrogen (but not peptide) bonds, in linear amides"/>
    <property type="evidence" value="ECO:0007669"/>
    <property type="project" value="InterPro"/>
</dbReference>
<keyword evidence="4 6" id="KW-0862">Zinc</keyword>
<dbReference type="PANTHER" id="PTHR15162">
    <property type="entry name" value="ASPARTOACYLASE"/>
    <property type="match status" value="1"/>
</dbReference>